<sequence>MGDDIHTLLQEERSFTDSKLSAMKQRLGEKLAQILQEQLSGLGFSANKHTTNGSESSSATAPINGRTTAANNMGGASYPMTQNGTHQSTVPVYAKLDFPTYDGTEDPLIWARRCEQFFENQRTTEAEKGLRTETPTAKVYNEPQRELATVEDSVGKFHND</sequence>
<name>B9RKI8_RICCO</name>
<dbReference type="InParanoid" id="B9RKI8"/>
<proteinExistence type="predicted"/>
<gene>
    <name evidence="2" type="ORF">RCOM_1050150</name>
</gene>
<dbReference type="EMBL" id="EQ973784">
    <property type="protein sequence ID" value="EEF48186.1"/>
    <property type="molecule type" value="Genomic_DNA"/>
</dbReference>
<feature type="region of interest" description="Disordered" evidence="1">
    <location>
        <begin position="45"/>
        <end position="85"/>
    </location>
</feature>
<dbReference type="AlphaFoldDB" id="B9RKI8"/>
<dbReference type="eggNOG" id="ENOG502SWAX">
    <property type="taxonomic scope" value="Eukaryota"/>
</dbReference>
<evidence type="ECO:0000313" key="3">
    <source>
        <dbReference type="Proteomes" id="UP000008311"/>
    </source>
</evidence>
<dbReference type="Proteomes" id="UP000008311">
    <property type="component" value="Unassembled WGS sequence"/>
</dbReference>
<protein>
    <submittedName>
        <fullName evidence="2">Uncharacterized protein</fullName>
    </submittedName>
</protein>
<organism evidence="2 3">
    <name type="scientific">Ricinus communis</name>
    <name type="common">Castor bean</name>
    <dbReference type="NCBI Taxonomy" id="3988"/>
    <lineage>
        <taxon>Eukaryota</taxon>
        <taxon>Viridiplantae</taxon>
        <taxon>Streptophyta</taxon>
        <taxon>Embryophyta</taxon>
        <taxon>Tracheophyta</taxon>
        <taxon>Spermatophyta</taxon>
        <taxon>Magnoliopsida</taxon>
        <taxon>eudicotyledons</taxon>
        <taxon>Gunneridae</taxon>
        <taxon>Pentapetalae</taxon>
        <taxon>rosids</taxon>
        <taxon>fabids</taxon>
        <taxon>Malpighiales</taxon>
        <taxon>Euphorbiaceae</taxon>
        <taxon>Acalyphoideae</taxon>
        <taxon>Acalypheae</taxon>
        <taxon>Ricinus</taxon>
    </lineage>
</organism>
<keyword evidence="3" id="KW-1185">Reference proteome</keyword>
<accession>B9RKI8</accession>
<reference evidence="3" key="1">
    <citation type="journal article" date="2010" name="Nat. Biotechnol.">
        <title>Draft genome sequence of the oilseed species Ricinus communis.</title>
        <authorList>
            <person name="Chan A.P."/>
            <person name="Crabtree J."/>
            <person name="Zhao Q."/>
            <person name="Lorenzi H."/>
            <person name="Orvis J."/>
            <person name="Puiu D."/>
            <person name="Melake-Berhan A."/>
            <person name="Jones K.M."/>
            <person name="Redman J."/>
            <person name="Chen G."/>
            <person name="Cahoon E.B."/>
            <person name="Gedil M."/>
            <person name="Stanke M."/>
            <person name="Haas B.J."/>
            <person name="Wortman J.R."/>
            <person name="Fraser-Liggett C.M."/>
            <person name="Ravel J."/>
            <person name="Rabinowicz P.D."/>
        </authorList>
    </citation>
    <scope>NUCLEOTIDE SEQUENCE [LARGE SCALE GENOMIC DNA]</scope>
    <source>
        <strain evidence="3">cv. Hale</strain>
    </source>
</reference>
<evidence type="ECO:0000313" key="2">
    <source>
        <dbReference type="EMBL" id="EEF48186.1"/>
    </source>
</evidence>
<feature type="compositionally biased region" description="Polar residues" evidence="1">
    <location>
        <begin position="47"/>
        <end position="71"/>
    </location>
</feature>
<evidence type="ECO:0000256" key="1">
    <source>
        <dbReference type="SAM" id="MobiDB-lite"/>
    </source>
</evidence>